<organism evidence="8 9">
    <name type="scientific">Absidia repens</name>
    <dbReference type="NCBI Taxonomy" id="90262"/>
    <lineage>
        <taxon>Eukaryota</taxon>
        <taxon>Fungi</taxon>
        <taxon>Fungi incertae sedis</taxon>
        <taxon>Mucoromycota</taxon>
        <taxon>Mucoromycotina</taxon>
        <taxon>Mucoromycetes</taxon>
        <taxon>Mucorales</taxon>
        <taxon>Cunninghamellaceae</taxon>
        <taxon>Absidia</taxon>
    </lineage>
</organism>
<dbReference type="STRING" id="90262.A0A1X2IPS4"/>
<dbReference type="Gene3D" id="3.30.40.10">
    <property type="entry name" value="Zinc/RING finger domain, C3HC4 (zinc finger)"/>
    <property type="match status" value="1"/>
</dbReference>
<feature type="domain" description="CTCHY-type" evidence="7">
    <location>
        <begin position="140"/>
        <end position="206"/>
    </location>
</feature>
<keyword evidence="9" id="KW-1185">Reference proteome</keyword>
<evidence type="ECO:0000313" key="9">
    <source>
        <dbReference type="Proteomes" id="UP000193560"/>
    </source>
</evidence>
<evidence type="ECO:0000259" key="5">
    <source>
        <dbReference type="PROSITE" id="PS50089"/>
    </source>
</evidence>
<dbReference type="GO" id="GO:0061630">
    <property type="term" value="F:ubiquitin protein ligase activity"/>
    <property type="evidence" value="ECO:0007669"/>
    <property type="project" value="TreeGrafter"/>
</dbReference>
<dbReference type="InterPro" id="IPR001841">
    <property type="entry name" value="Znf_RING"/>
</dbReference>
<protein>
    <submittedName>
        <fullName evidence="8">Zinc-ribbon-domain-containing protein</fullName>
    </submittedName>
</protein>
<keyword evidence="1" id="KW-0479">Metal-binding</keyword>
<dbReference type="Pfam" id="PF14599">
    <property type="entry name" value="zinc_ribbon_6"/>
    <property type="match status" value="1"/>
</dbReference>
<evidence type="ECO:0000256" key="3">
    <source>
        <dbReference type="ARBA" id="ARBA00022833"/>
    </source>
</evidence>
<dbReference type="InterPro" id="IPR008913">
    <property type="entry name" value="Znf_CHY"/>
</dbReference>
<dbReference type="GO" id="GO:0008270">
    <property type="term" value="F:zinc ion binding"/>
    <property type="evidence" value="ECO:0007669"/>
    <property type="project" value="UniProtKB-KW"/>
</dbReference>
<dbReference type="GO" id="GO:0006511">
    <property type="term" value="P:ubiquitin-dependent protein catabolic process"/>
    <property type="evidence" value="ECO:0007669"/>
    <property type="project" value="TreeGrafter"/>
</dbReference>
<evidence type="ECO:0000256" key="2">
    <source>
        <dbReference type="ARBA" id="ARBA00022771"/>
    </source>
</evidence>
<dbReference type="SUPFAM" id="SSF161219">
    <property type="entry name" value="CHY zinc finger-like"/>
    <property type="match status" value="1"/>
</dbReference>
<evidence type="ECO:0000259" key="6">
    <source>
        <dbReference type="PROSITE" id="PS51266"/>
    </source>
</evidence>
<dbReference type="EMBL" id="MCGE01000006">
    <property type="protein sequence ID" value="ORZ20282.1"/>
    <property type="molecule type" value="Genomic_DNA"/>
</dbReference>
<accession>A0A1X2IPS4</accession>
<dbReference type="SMART" id="SM00184">
    <property type="entry name" value="RING"/>
    <property type="match status" value="1"/>
</dbReference>
<evidence type="ECO:0000259" key="7">
    <source>
        <dbReference type="PROSITE" id="PS51270"/>
    </source>
</evidence>
<dbReference type="PANTHER" id="PTHR21319">
    <property type="entry name" value="RING FINGER AND CHY ZINC FINGER DOMAIN-CONTAINING PROTEIN 1"/>
    <property type="match status" value="1"/>
</dbReference>
<reference evidence="8 9" key="1">
    <citation type="submission" date="2016-07" db="EMBL/GenBank/DDBJ databases">
        <title>Pervasive Adenine N6-methylation of Active Genes in Fungi.</title>
        <authorList>
            <consortium name="DOE Joint Genome Institute"/>
            <person name="Mondo S.J."/>
            <person name="Dannebaum R.O."/>
            <person name="Kuo R.C."/>
            <person name="Labutti K."/>
            <person name="Haridas S."/>
            <person name="Kuo A."/>
            <person name="Salamov A."/>
            <person name="Ahrendt S.R."/>
            <person name="Lipzen A."/>
            <person name="Sullivan W."/>
            <person name="Andreopoulos W.B."/>
            <person name="Clum A."/>
            <person name="Lindquist E."/>
            <person name="Daum C."/>
            <person name="Ramamoorthy G.K."/>
            <person name="Gryganskyi A."/>
            <person name="Culley D."/>
            <person name="Magnuson J.K."/>
            <person name="James T.Y."/>
            <person name="O'Malley M.A."/>
            <person name="Stajich J.E."/>
            <person name="Spatafora J.W."/>
            <person name="Visel A."/>
            <person name="Grigoriev I.V."/>
        </authorList>
    </citation>
    <scope>NUCLEOTIDE SEQUENCE [LARGE SCALE GENOMIC DNA]</scope>
    <source>
        <strain evidence="8 9">NRRL 1336</strain>
    </source>
</reference>
<evidence type="ECO:0000256" key="1">
    <source>
        <dbReference type="ARBA" id="ARBA00022723"/>
    </source>
</evidence>
<dbReference type="InterPro" id="IPR013083">
    <property type="entry name" value="Znf_RING/FYVE/PHD"/>
</dbReference>
<dbReference type="SUPFAM" id="SSF57850">
    <property type="entry name" value="RING/U-box"/>
    <property type="match status" value="1"/>
</dbReference>
<feature type="domain" description="RING-type" evidence="5">
    <location>
        <begin position="207"/>
        <end position="248"/>
    </location>
</feature>
<dbReference type="Proteomes" id="UP000193560">
    <property type="component" value="Unassembled WGS sequence"/>
</dbReference>
<dbReference type="Pfam" id="PF13639">
    <property type="entry name" value="zf-RING_2"/>
    <property type="match status" value="1"/>
</dbReference>
<evidence type="ECO:0000256" key="4">
    <source>
        <dbReference type="PROSITE-ProRule" id="PRU00601"/>
    </source>
</evidence>
<dbReference type="PANTHER" id="PTHR21319:SF0">
    <property type="entry name" value="AND RING FINGER DOMAIN PROTEIN, PUTATIVE (AFU_ORTHOLOGUE AFUA_1G08900)-RELATED"/>
    <property type="match status" value="1"/>
</dbReference>
<dbReference type="Pfam" id="PF05495">
    <property type="entry name" value="zf-CHY"/>
    <property type="match status" value="1"/>
</dbReference>
<evidence type="ECO:0000313" key="8">
    <source>
        <dbReference type="EMBL" id="ORZ20282.1"/>
    </source>
</evidence>
<comment type="caution">
    <text evidence="8">The sequence shown here is derived from an EMBL/GenBank/DDBJ whole genome shotgun (WGS) entry which is preliminary data.</text>
</comment>
<name>A0A1X2IPS4_9FUNG</name>
<dbReference type="InterPro" id="IPR017921">
    <property type="entry name" value="Znf_CTCHY"/>
</dbReference>
<dbReference type="GO" id="GO:0005634">
    <property type="term" value="C:nucleus"/>
    <property type="evidence" value="ECO:0007669"/>
    <property type="project" value="TreeGrafter"/>
</dbReference>
<dbReference type="AlphaFoldDB" id="A0A1X2IPS4"/>
<dbReference type="Gene3D" id="2.20.28.10">
    <property type="match status" value="1"/>
</dbReference>
<dbReference type="PROSITE" id="PS51266">
    <property type="entry name" value="ZF_CHY"/>
    <property type="match status" value="1"/>
</dbReference>
<dbReference type="CDD" id="cd16464">
    <property type="entry name" value="RING-H2_Pirh2-like"/>
    <property type="match status" value="1"/>
</dbReference>
<proteinExistence type="predicted"/>
<dbReference type="InterPro" id="IPR037275">
    <property type="entry name" value="Znf_CTCHY_sf"/>
</dbReference>
<keyword evidence="3" id="KW-0862">Zinc</keyword>
<dbReference type="PROSITE" id="PS51270">
    <property type="entry name" value="ZF_CTCHY"/>
    <property type="match status" value="1"/>
</dbReference>
<dbReference type="GO" id="GO:0016567">
    <property type="term" value="P:protein ubiquitination"/>
    <property type="evidence" value="ECO:0007669"/>
    <property type="project" value="TreeGrafter"/>
</dbReference>
<dbReference type="InterPro" id="IPR037274">
    <property type="entry name" value="Znf_CHY_sf"/>
</dbReference>
<dbReference type="OrthoDB" id="411372at2759"/>
<dbReference type="SUPFAM" id="SSF161245">
    <property type="entry name" value="Zinc hairpin stack"/>
    <property type="match status" value="1"/>
</dbReference>
<feature type="domain" description="CHY-type" evidence="6">
    <location>
        <begin position="71"/>
        <end position="138"/>
    </location>
</feature>
<dbReference type="PROSITE" id="PS50089">
    <property type="entry name" value="ZF_RING_2"/>
    <property type="match status" value="1"/>
</dbReference>
<keyword evidence="2 4" id="KW-0863">Zinc-finger</keyword>
<dbReference type="InterPro" id="IPR039512">
    <property type="entry name" value="RCHY1_zinc-ribbon"/>
</dbReference>
<sequence>MTTVNHHTFNMLHQKKLREQILEIHQNKSLCLKEKSIRMQSLMTHQHTIQSLPNPHHTLTALSNEKSYQDEEKNILGCPHYQRNVKIQADCCQKIFPCRHCHDENSDHAMVRSEIKNMLCMVCDTLQPAGQYCKTCNTRASRYYCHQCKFWNDSPDHPTYHCDACGICRQGKGIGIDFHHCEKCNVCLTMSAKDSHKCIERNLESDCPICGEYMFTSTTAVIVMVCGHGIHKTCYQQHIQNSYQCPICLKSLRDMTFYFRQLQNEMERQPMPLAYQNYRSLVFCNDCEQKSVAPYHFFHHRCQSCSSFNTTVLKTEIPDTAHYLPPL</sequence>
<gene>
    <name evidence="8" type="ORF">BCR42DRAFT_408386</name>
</gene>